<dbReference type="PANTHER" id="PTHR24136:SF15">
    <property type="entry name" value="ANK_REP_REGION DOMAIN-CONTAINING PROTEIN"/>
    <property type="match status" value="1"/>
</dbReference>
<dbReference type="STRING" id="1257118.L8GJH0"/>
<feature type="repeat" description="ANK" evidence="4">
    <location>
        <begin position="189"/>
        <end position="221"/>
    </location>
</feature>
<keyword evidence="2" id="KW-0677">Repeat</keyword>
<evidence type="ECO:0000313" key="6">
    <source>
        <dbReference type="EMBL" id="ELR12893.1"/>
    </source>
</evidence>
<evidence type="ECO:0000313" key="7">
    <source>
        <dbReference type="Proteomes" id="UP000011083"/>
    </source>
</evidence>
<feature type="domain" description="Ras-associating" evidence="5">
    <location>
        <begin position="314"/>
        <end position="413"/>
    </location>
</feature>
<dbReference type="OrthoDB" id="194358at2759"/>
<dbReference type="PANTHER" id="PTHR24136">
    <property type="entry name" value="SOWAH (DROSOPHILA) HOMOLOG"/>
    <property type="match status" value="1"/>
</dbReference>
<dbReference type="SMART" id="SM00314">
    <property type="entry name" value="RA"/>
    <property type="match status" value="1"/>
</dbReference>
<dbReference type="SUPFAM" id="SSF54236">
    <property type="entry name" value="Ubiquitin-like"/>
    <property type="match status" value="1"/>
</dbReference>
<dbReference type="InterPro" id="IPR029071">
    <property type="entry name" value="Ubiquitin-like_domsf"/>
</dbReference>
<evidence type="ECO:0000259" key="5">
    <source>
        <dbReference type="PROSITE" id="PS50200"/>
    </source>
</evidence>
<evidence type="ECO:0000256" key="1">
    <source>
        <dbReference type="ARBA" id="ARBA00005949"/>
    </source>
</evidence>
<dbReference type="SUPFAM" id="SSF48403">
    <property type="entry name" value="Ankyrin repeat"/>
    <property type="match status" value="1"/>
</dbReference>
<dbReference type="InterPro" id="IPR036770">
    <property type="entry name" value="Ankyrin_rpt-contain_sf"/>
</dbReference>
<sequence length="432" mass="47878">MGVGSAFGRQPSWAQMKERIRMGLITPTSVLMSSVSLPTTPAGGALGDPSTGSYIPQGTGVVRENGFVVQSPFFEVCPNCTSTDISSNRARGFSRCEKCYYTVDPTNRPSRKEMEMMGRDKQGELYVGTKPLPQLLQTTVSHNARILAGGGAQTEMMYELFHACQSNNIKKITEILDRGIDVNCVDFDTGSTPLHWACAKSQQHAIRLLVERGANINAQNKRGVTPLHSLILNRIEPLAFWLIRKGADIMLTDNEGQTPADLALPWTQQEMKEIFAEVKAGKVVQTNDPAPRVIPAEKRPETLPVKPEPVSVVEREVMKIFLKNEAYKSLVVTSDTTAKQICDQMAEKLNLGKDFGKNFDVTERVKRGEQYMERRLDGNANIFDLKSKWPLIFGDSGNETSLHCRFIVNVKRGCSGSIQEKFREAIYGGATN</sequence>
<dbReference type="PROSITE" id="PS50200">
    <property type="entry name" value="RA"/>
    <property type="match status" value="1"/>
</dbReference>
<dbReference type="SMART" id="SM00248">
    <property type="entry name" value="ANK"/>
    <property type="match status" value="3"/>
</dbReference>
<dbReference type="GO" id="GO:0045732">
    <property type="term" value="P:positive regulation of protein catabolic process"/>
    <property type="evidence" value="ECO:0007669"/>
    <property type="project" value="TreeGrafter"/>
</dbReference>
<dbReference type="GeneID" id="14913420"/>
<dbReference type="KEGG" id="acan:ACA1_095230"/>
<dbReference type="Proteomes" id="UP000011083">
    <property type="component" value="Unassembled WGS sequence"/>
</dbReference>
<dbReference type="InterPro" id="IPR051573">
    <property type="entry name" value="Ankyrin-SOCS_box_domain"/>
</dbReference>
<dbReference type="RefSeq" id="XP_004334906.1">
    <property type="nucleotide sequence ID" value="XM_004334858.1"/>
</dbReference>
<evidence type="ECO:0000256" key="2">
    <source>
        <dbReference type="ARBA" id="ARBA00022737"/>
    </source>
</evidence>
<proteinExistence type="inferred from homology"/>
<dbReference type="InterPro" id="IPR002110">
    <property type="entry name" value="Ankyrin_rpt"/>
</dbReference>
<dbReference type="EMBL" id="KB008103">
    <property type="protein sequence ID" value="ELR12893.1"/>
    <property type="molecule type" value="Genomic_DNA"/>
</dbReference>
<dbReference type="Pfam" id="PF21989">
    <property type="entry name" value="RA_2"/>
    <property type="match status" value="1"/>
</dbReference>
<dbReference type="VEuPathDB" id="AmoebaDB:ACA1_095230"/>
<dbReference type="PROSITE" id="PS50088">
    <property type="entry name" value="ANK_REPEAT"/>
    <property type="match status" value="2"/>
</dbReference>
<keyword evidence="3 4" id="KW-0040">ANK repeat</keyword>
<dbReference type="Gene3D" id="3.10.20.90">
    <property type="entry name" value="Phosphatidylinositol 3-kinase Catalytic Subunit, Chain A, domain 1"/>
    <property type="match status" value="1"/>
</dbReference>
<reference evidence="6 7" key="1">
    <citation type="journal article" date="2013" name="Genome Biol.">
        <title>Genome of Acanthamoeba castellanii highlights extensive lateral gene transfer and early evolution of tyrosine kinase signaling.</title>
        <authorList>
            <person name="Clarke M."/>
            <person name="Lohan A.J."/>
            <person name="Liu B."/>
            <person name="Lagkouvardos I."/>
            <person name="Roy S."/>
            <person name="Zafar N."/>
            <person name="Bertelli C."/>
            <person name="Schilde C."/>
            <person name="Kianianmomeni A."/>
            <person name="Burglin T.R."/>
            <person name="Frech C."/>
            <person name="Turcotte B."/>
            <person name="Kopec K.O."/>
            <person name="Synnott J.M."/>
            <person name="Choo C."/>
            <person name="Paponov I."/>
            <person name="Finkler A."/>
            <person name="Soon Heng Tan C."/>
            <person name="Hutchins A.P."/>
            <person name="Weinmeier T."/>
            <person name="Rattei T."/>
            <person name="Chu J.S."/>
            <person name="Gimenez G."/>
            <person name="Irimia M."/>
            <person name="Rigden D.J."/>
            <person name="Fitzpatrick D.A."/>
            <person name="Lorenzo-Morales J."/>
            <person name="Bateman A."/>
            <person name="Chiu C.H."/>
            <person name="Tang P."/>
            <person name="Hegemann P."/>
            <person name="Fromm H."/>
            <person name="Raoult D."/>
            <person name="Greub G."/>
            <person name="Miranda-Saavedra D."/>
            <person name="Chen N."/>
            <person name="Nash P."/>
            <person name="Ginger M.L."/>
            <person name="Horn M."/>
            <person name="Schaap P."/>
            <person name="Caler L."/>
            <person name="Loftus B."/>
        </authorList>
    </citation>
    <scope>NUCLEOTIDE SEQUENCE [LARGE SCALE GENOMIC DNA]</scope>
    <source>
        <strain evidence="6 7">Neff</strain>
    </source>
</reference>
<keyword evidence="7" id="KW-1185">Reference proteome</keyword>
<dbReference type="InterPro" id="IPR000159">
    <property type="entry name" value="RA_dom"/>
</dbReference>
<dbReference type="PROSITE" id="PS50297">
    <property type="entry name" value="ANK_REP_REGION"/>
    <property type="match status" value="1"/>
</dbReference>
<protein>
    <submittedName>
        <fullName evidence="6">Ankyrin repeat containing Ras association (RalGDS/AF6) domain containing protein</fullName>
    </submittedName>
</protein>
<evidence type="ECO:0000256" key="4">
    <source>
        <dbReference type="PROSITE-ProRule" id="PRU00023"/>
    </source>
</evidence>
<organism evidence="6 7">
    <name type="scientific">Acanthamoeba castellanii (strain ATCC 30010 / Neff)</name>
    <dbReference type="NCBI Taxonomy" id="1257118"/>
    <lineage>
        <taxon>Eukaryota</taxon>
        <taxon>Amoebozoa</taxon>
        <taxon>Discosea</taxon>
        <taxon>Longamoebia</taxon>
        <taxon>Centramoebida</taxon>
        <taxon>Acanthamoebidae</taxon>
        <taxon>Acanthamoeba</taxon>
    </lineage>
</organism>
<gene>
    <name evidence="6" type="ORF">ACA1_095230</name>
</gene>
<comment type="similarity">
    <text evidence="1">Belongs to the ankyrin SOCS box (ASB) family.</text>
</comment>
<dbReference type="Pfam" id="PF12796">
    <property type="entry name" value="Ank_2"/>
    <property type="match status" value="1"/>
</dbReference>
<dbReference type="Gene3D" id="1.25.40.20">
    <property type="entry name" value="Ankyrin repeat-containing domain"/>
    <property type="match status" value="1"/>
</dbReference>
<dbReference type="AlphaFoldDB" id="L8GJH0"/>
<dbReference type="GO" id="GO:0016567">
    <property type="term" value="P:protein ubiquitination"/>
    <property type="evidence" value="ECO:0007669"/>
    <property type="project" value="TreeGrafter"/>
</dbReference>
<dbReference type="GO" id="GO:0007165">
    <property type="term" value="P:signal transduction"/>
    <property type="evidence" value="ECO:0007669"/>
    <property type="project" value="InterPro"/>
</dbReference>
<feature type="repeat" description="ANK" evidence="4">
    <location>
        <begin position="222"/>
        <end position="254"/>
    </location>
</feature>
<name>L8GJH0_ACACF</name>
<evidence type="ECO:0000256" key="3">
    <source>
        <dbReference type="ARBA" id="ARBA00023043"/>
    </source>
</evidence>
<accession>L8GJH0</accession>